<keyword evidence="11 20" id="KW-0274">FAD</keyword>
<evidence type="ECO:0000256" key="17">
    <source>
        <dbReference type="ARBA" id="ARBA00023316"/>
    </source>
</evidence>
<dbReference type="InterPro" id="IPR006094">
    <property type="entry name" value="Oxid_FAD_bind_N"/>
</dbReference>
<dbReference type="InterPro" id="IPR011601">
    <property type="entry name" value="MurB_C"/>
</dbReference>
<sequence>MTGCENTGCERSVSDLLSCCQSVDLTSLNTLRLPCQAERYVVPKTLNALQYVVREAVDKRWRITLLGGGSNVLLPTALKGIAIRPGIQQWWLESRGESVVAYVGAGVNWHSLVMTLAARGLWGIENLALIPGDCGAAPVQNIGAYGVELKDVIEGVQIVELASGKVRWLSTDDCQFGYRDSIFKKALADKVVITQLALRLSKKPQPRLGYGDLAARVSASSSCLAVAQAVCAIRREKLPDPNMLANAGSFFKNPLVSSEQLSRLLQAHPNMPYFPQVDGKSKLAAGWLIDQCGLKGARQGAFGVHTQQALVLVHFGGGDRPELLQFAEYIVRKVYGQFGVELEPEPRLIQA</sequence>
<accession>A0AA46TPK8</accession>
<keyword evidence="14 20" id="KW-0573">Peptidoglycan synthesis</keyword>
<dbReference type="InterPro" id="IPR016167">
    <property type="entry name" value="FAD-bd_PCMH_sub1"/>
</dbReference>
<evidence type="ECO:0000256" key="12">
    <source>
        <dbReference type="ARBA" id="ARBA00022857"/>
    </source>
</evidence>
<dbReference type="NCBIfam" id="NF000755">
    <property type="entry name" value="PRK00046.1"/>
    <property type="match status" value="1"/>
</dbReference>
<dbReference type="InterPro" id="IPR003170">
    <property type="entry name" value="MurB"/>
</dbReference>
<dbReference type="SUPFAM" id="SSF56194">
    <property type="entry name" value="Uridine diphospho-N-Acetylenolpyruvylglucosamine reductase, MurB, C-terminal domain"/>
    <property type="match status" value="1"/>
</dbReference>
<comment type="function">
    <text evidence="2 20">Cell wall formation.</text>
</comment>
<dbReference type="GO" id="GO:0071949">
    <property type="term" value="F:FAD binding"/>
    <property type="evidence" value="ECO:0007669"/>
    <property type="project" value="InterPro"/>
</dbReference>
<keyword evidence="9 20" id="KW-0132">Cell division</keyword>
<evidence type="ECO:0000256" key="1">
    <source>
        <dbReference type="ARBA" id="ARBA00001974"/>
    </source>
</evidence>
<comment type="pathway">
    <text evidence="4 20">Cell wall biogenesis; peptidoglycan biosynthesis.</text>
</comment>
<dbReference type="GO" id="GO:0005829">
    <property type="term" value="C:cytosol"/>
    <property type="evidence" value="ECO:0007669"/>
    <property type="project" value="TreeGrafter"/>
</dbReference>
<dbReference type="Proteomes" id="UP001164935">
    <property type="component" value="Chromosome"/>
</dbReference>
<feature type="active site" description="Proton donor" evidence="20">
    <location>
        <position position="249"/>
    </location>
</feature>
<dbReference type="GO" id="GO:0008360">
    <property type="term" value="P:regulation of cell shape"/>
    <property type="evidence" value="ECO:0007669"/>
    <property type="project" value="UniProtKB-KW"/>
</dbReference>
<dbReference type="Gene3D" id="3.30.465.10">
    <property type="match status" value="1"/>
</dbReference>
<organism evidence="22 23">
    <name type="scientific">Halomonas qinghailakensis</name>
    <dbReference type="NCBI Taxonomy" id="2937790"/>
    <lineage>
        <taxon>Bacteria</taxon>
        <taxon>Pseudomonadati</taxon>
        <taxon>Pseudomonadota</taxon>
        <taxon>Gammaproteobacteria</taxon>
        <taxon>Oceanospirillales</taxon>
        <taxon>Halomonadaceae</taxon>
        <taxon>Halomonas</taxon>
    </lineage>
</organism>
<gene>
    <name evidence="20 22" type="primary">murB</name>
    <name evidence="22" type="ORF">M0220_14985</name>
</gene>
<evidence type="ECO:0000256" key="4">
    <source>
        <dbReference type="ARBA" id="ARBA00004752"/>
    </source>
</evidence>
<evidence type="ECO:0000256" key="13">
    <source>
        <dbReference type="ARBA" id="ARBA00022960"/>
    </source>
</evidence>
<evidence type="ECO:0000256" key="9">
    <source>
        <dbReference type="ARBA" id="ARBA00022618"/>
    </source>
</evidence>
<evidence type="ECO:0000256" key="2">
    <source>
        <dbReference type="ARBA" id="ARBA00003921"/>
    </source>
</evidence>
<dbReference type="GO" id="GO:0009252">
    <property type="term" value="P:peptidoglycan biosynthetic process"/>
    <property type="evidence" value="ECO:0007669"/>
    <property type="project" value="UniProtKB-UniRule"/>
</dbReference>
<evidence type="ECO:0000259" key="21">
    <source>
        <dbReference type="PROSITE" id="PS51387"/>
    </source>
</evidence>
<dbReference type="GO" id="GO:0008762">
    <property type="term" value="F:UDP-N-acetylmuramate dehydrogenase activity"/>
    <property type="evidence" value="ECO:0007669"/>
    <property type="project" value="UniProtKB-UniRule"/>
</dbReference>
<dbReference type="PANTHER" id="PTHR21071">
    <property type="entry name" value="UDP-N-ACETYLENOLPYRUVOYLGLUCOSAMINE REDUCTASE"/>
    <property type="match status" value="1"/>
</dbReference>
<dbReference type="EC" id="1.3.1.98" evidence="6 20"/>
<keyword evidence="23" id="KW-1185">Reference proteome</keyword>
<dbReference type="Gene3D" id="3.90.78.10">
    <property type="entry name" value="UDP-N-acetylenolpyruvoylglucosamine reductase, C-terminal domain"/>
    <property type="match status" value="1"/>
</dbReference>
<keyword evidence="13 20" id="KW-0133">Cell shape</keyword>
<evidence type="ECO:0000256" key="18">
    <source>
        <dbReference type="ARBA" id="ARBA00031026"/>
    </source>
</evidence>
<evidence type="ECO:0000313" key="22">
    <source>
        <dbReference type="EMBL" id="UYO74164.1"/>
    </source>
</evidence>
<comment type="subcellular location">
    <subcellularLocation>
        <location evidence="3 20">Cytoplasm</location>
    </subcellularLocation>
</comment>
<name>A0AA46TPK8_9GAMM</name>
<evidence type="ECO:0000256" key="16">
    <source>
        <dbReference type="ARBA" id="ARBA00023306"/>
    </source>
</evidence>
<dbReference type="InterPro" id="IPR016166">
    <property type="entry name" value="FAD-bd_PCMH"/>
</dbReference>
<dbReference type="Pfam" id="PF02873">
    <property type="entry name" value="MurB_C"/>
    <property type="match status" value="1"/>
</dbReference>
<evidence type="ECO:0000256" key="7">
    <source>
        <dbReference type="ARBA" id="ARBA00015188"/>
    </source>
</evidence>
<feature type="domain" description="FAD-binding PCMH-type" evidence="21">
    <location>
        <begin position="33"/>
        <end position="203"/>
    </location>
</feature>
<evidence type="ECO:0000256" key="6">
    <source>
        <dbReference type="ARBA" id="ARBA00012518"/>
    </source>
</evidence>
<feature type="active site" evidence="20">
    <location>
        <position position="179"/>
    </location>
</feature>
<protein>
    <recommendedName>
        <fullName evidence="7 20">UDP-N-acetylenolpyruvoylglucosamine reductase</fullName>
        <ecNumber evidence="6 20">1.3.1.98</ecNumber>
    </recommendedName>
    <alternativeName>
        <fullName evidence="18 20">UDP-N-acetylmuramate dehydrogenase</fullName>
    </alternativeName>
</protein>
<dbReference type="NCBIfam" id="TIGR00179">
    <property type="entry name" value="murB"/>
    <property type="match status" value="1"/>
</dbReference>
<comment type="cofactor">
    <cofactor evidence="1 20">
        <name>FAD</name>
        <dbReference type="ChEBI" id="CHEBI:57692"/>
    </cofactor>
</comment>
<dbReference type="HAMAP" id="MF_00037">
    <property type="entry name" value="MurB"/>
    <property type="match status" value="1"/>
</dbReference>
<evidence type="ECO:0000256" key="15">
    <source>
        <dbReference type="ARBA" id="ARBA00023002"/>
    </source>
</evidence>
<dbReference type="AlphaFoldDB" id="A0AA46TPK8"/>
<dbReference type="GO" id="GO:0051301">
    <property type="term" value="P:cell division"/>
    <property type="evidence" value="ECO:0007669"/>
    <property type="project" value="UniProtKB-KW"/>
</dbReference>
<dbReference type="PANTHER" id="PTHR21071:SF4">
    <property type="entry name" value="UDP-N-ACETYLENOLPYRUVOYLGLUCOSAMINE REDUCTASE"/>
    <property type="match status" value="1"/>
</dbReference>
<evidence type="ECO:0000256" key="5">
    <source>
        <dbReference type="ARBA" id="ARBA00010485"/>
    </source>
</evidence>
<evidence type="ECO:0000256" key="11">
    <source>
        <dbReference type="ARBA" id="ARBA00022827"/>
    </source>
</evidence>
<evidence type="ECO:0000313" key="23">
    <source>
        <dbReference type="Proteomes" id="UP001164935"/>
    </source>
</evidence>
<feature type="active site" evidence="20">
    <location>
        <position position="345"/>
    </location>
</feature>
<dbReference type="PROSITE" id="PS51387">
    <property type="entry name" value="FAD_PCMH"/>
    <property type="match status" value="1"/>
</dbReference>
<keyword evidence="8 20" id="KW-0963">Cytoplasm</keyword>
<dbReference type="InterPro" id="IPR036318">
    <property type="entry name" value="FAD-bd_PCMH-like_sf"/>
</dbReference>
<proteinExistence type="inferred from homology"/>
<comment type="similarity">
    <text evidence="5 20">Belongs to the MurB family.</text>
</comment>
<dbReference type="Gene3D" id="3.30.43.10">
    <property type="entry name" value="Uridine Diphospho-n-acetylenolpyruvylglucosamine Reductase, domain 2"/>
    <property type="match status" value="1"/>
</dbReference>
<evidence type="ECO:0000256" key="10">
    <source>
        <dbReference type="ARBA" id="ARBA00022630"/>
    </source>
</evidence>
<dbReference type="Pfam" id="PF01565">
    <property type="entry name" value="FAD_binding_4"/>
    <property type="match status" value="1"/>
</dbReference>
<evidence type="ECO:0000256" key="19">
    <source>
        <dbReference type="ARBA" id="ARBA00048914"/>
    </source>
</evidence>
<dbReference type="EMBL" id="CP096973">
    <property type="protein sequence ID" value="UYO74164.1"/>
    <property type="molecule type" value="Genomic_DNA"/>
</dbReference>
<comment type="catalytic activity">
    <reaction evidence="19 20">
        <text>UDP-N-acetyl-alpha-D-muramate + NADP(+) = UDP-N-acetyl-3-O-(1-carboxyvinyl)-alpha-D-glucosamine + NADPH + H(+)</text>
        <dbReference type="Rhea" id="RHEA:12248"/>
        <dbReference type="ChEBI" id="CHEBI:15378"/>
        <dbReference type="ChEBI" id="CHEBI:57783"/>
        <dbReference type="ChEBI" id="CHEBI:58349"/>
        <dbReference type="ChEBI" id="CHEBI:68483"/>
        <dbReference type="ChEBI" id="CHEBI:70757"/>
        <dbReference type="EC" id="1.3.1.98"/>
    </reaction>
</comment>
<keyword evidence="15 20" id="KW-0560">Oxidoreductase</keyword>
<evidence type="ECO:0000256" key="14">
    <source>
        <dbReference type="ARBA" id="ARBA00022984"/>
    </source>
</evidence>
<evidence type="ECO:0000256" key="3">
    <source>
        <dbReference type="ARBA" id="ARBA00004496"/>
    </source>
</evidence>
<keyword evidence="12 20" id="KW-0521">NADP</keyword>
<dbReference type="RefSeq" id="WP_264018101.1">
    <property type="nucleotide sequence ID" value="NZ_CP096973.1"/>
</dbReference>
<keyword evidence="17 20" id="KW-0961">Cell wall biogenesis/degradation</keyword>
<evidence type="ECO:0000256" key="20">
    <source>
        <dbReference type="HAMAP-Rule" id="MF_00037"/>
    </source>
</evidence>
<dbReference type="InterPro" id="IPR016169">
    <property type="entry name" value="FAD-bd_PCMH_sub2"/>
</dbReference>
<keyword evidence="16 20" id="KW-0131">Cell cycle</keyword>
<dbReference type="InterPro" id="IPR036635">
    <property type="entry name" value="MurB_C_sf"/>
</dbReference>
<evidence type="ECO:0000256" key="8">
    <source>
        <dbReference type="ARBA" id="ARBA00022490"/>
    </source>
</evidence>
<dbReference type="SUPFAM" id="SSF56176">
    <property type="entry name" value="FAD-binding/transporter-associated domain-like"/>
    <property type="match status" value="1"/>
</dbReference>
<dbReference type="KEGG" id="hqn:M0220_14985"/>
<dbReference type="GO" id="GO:0071555">
    <property type="term" value="P:cell wall organization"/>
    <property type="evidence" value="ECO:0007669"/>
    <property type="project" value="UniProtKB-KW"/>
</dbReference>
<keyword evidence="10 20" id="KW-0285">Flavoprotein</keyword>
<reference evidence="22" key="1">
    <citation type="submission" date="2022-05" db="EMBL/GenBank/DDBJ databases">
        <title>Complete sequence of a novel PHA-producing Halomonas strain.</title>
        <authorList>
            <person name="Zheng Z."/>
        </authorList>
    </citation>
    <scope>NUCLEOTIDE SEQUENCE</scope>
    <source>
        <strain evidence="22">ZZQ-149</strain>
    </source>
</reference>